<feature type="domain" description="Phosphoribosyltransferase" evidence="3">
    <location>
        <begin position="209"/>
        <end position="316"/>
    </location>
</feature>
<reference evidence="4 5" key="1">
    <citation type="journal article" date="2020" name="Nat. Commun.">
        <title>The structures of two archaeal type IV pili illuminate evolutionary relationships.</title>
        <authorList>
            <person name="Wang F."/>
            <person name="Baquero D.P."/>
            <person name="Su Z."/>
            <person name="Beltran L.C."/>
            <person name="Prangishvili D."/>
            <person name="Krupovic M."/>
            <person name="Egelman E.H."/>
        </authorList>
    </citation>
    <scope>NUCLEOTIDE SEQUENCE [LARGE SCALE GENOMIC DNA]</scope>
    <source>
        <strain evidence="4 5">2GA</strain>
    </source>
</reference>
<organism evidence="4 5">
    <name type="scientific">Pyrobaculum arsenaticum</name>
    <dbReference type="NCBI Taxonomy" id="121277"/>
    <lineage>
        <taxon>Archaea</taxon>
        <taxon>Thermoproteota</taxon>
        <taxon>Thermoprotei</taxon>
        <taxon>Thermoproteales</taxon>
        <taxon>Thermoproteaceae</taxon>
        <taxon>Pyrobaculum</taxon>
    </lineage>
</organism>
<evidence type="ECO:0000313" key="5">
    <source>
        <dbReference type="Proteomes" id="UP000554766"/>
    </source>
</evidence>
<dbReference type="AlphaFoldDB" id="A0A7L4PAR0"/>
<dbReference type="EMBL" id="JAAVJF010000004">
    <property type="protein sequence ID" value="NYR16055.1"/>
    <property type="molecule type" value="Genomic_DNA"/>
</dbReference>
<proteinExistence type="predicted"/>
<protein>
    <submittedName>
        <fullName evidence="4">Amidophosphoribosyltransferase</fullName>
    </submittedName>
</protein>
<sequence length="378" mass="41086">MSAGLLAIYSFAGEINLYPLVYYGLRAMANRGDVAVAYLLGRRGLERLEVDLSREEPRDVRGVAAVGCVYTEDCCRVEGDVAYCAFGRGEVKPGAPSDAAAYVALTADGVLYAYRPPRLWHLAVGVHGFDFALIATETAAIEVLGGEVRRSLRGGELLKITRLGVVSTGGEQPGEVCAMEYVYSSRLDSEIDGVEVAEVRARLGEALAAKVKNSLDVIVGVPDTGLYYAAWVAEKLGVRHVPGFVSTVRKRSALLDDVRDRVSAIQLKANVVKHAARGMRVLVIDDSLISGLTLRHIAQLLRLRAGAKEVHAAVAAPPLRSQCPYGVKMPPDSHMVFNHLEQDTVTKALELDGLYYLTLEEFQRAIGVRVCTLCFKRR</sequence>
<dbReference type="InterPro" id="IPR029057">
    <property type="entry name" value="PRTase-like"/>
</dbReference>
<keyword evidence="4" id="KW-0328">Glycosyltransferase</keyword>
<comment type="caution">
    <text evidence="4">The sequence shown here is derived from an EMBL/GenBank/DDBJ whole genome shotgun (WGS) entry which is preliminary data.</text>
</comment>
<name>A0A7L4PAR0_9CREN</name>
<dbReference type="GO" id="GO:0016757">
    <property type="term" value="F:glycosyltransferase activity"/>
    <property type="evidence" value="ECO:0007669"/>
    <property type="project" value="UniProtKB-KW"/>
</dbReference>
<evidence type="ECO:0000313" key="4">
    <source>
        <dbReference type="EMBL" id="NYR16055.1"/>
    </source>
</evidence>
<keyword evidence="5" id="KW-1185">Reference proteome</keyword>
<dbReference type="SUPFAM" id="SSF53271">
    <property type="entry name" value="PRTase-like"/>
    <property type="match status" value="1"/>
</dbReference>
<dbReference type="OMA" id="CPYGVKM"/>
<evidence type="ECO:0000259" key="3">
    <source>
        <dbReference type="Pfam" id="PF00156"/>
    </source>
</evidence>
<gene>
    <name evidence="4" type="ORF">HC235_08965</name>
</gene>
<keyword evidence="1 4" id="KW-0808">Transferase</keyword>
<dbReference type="Pfam" id="PF00156">
    <property type="entry name" value="Pribosyltran"/>
    <property type="match status" value="1"/>
</dbReference>
<dbReference type="CDD" id="cd06223">
    <property type="entry name" value="PRTases_typeI"/>
    <property type="match status" value="1"/>
</dbReference>
<accession>A0A7L4PAR0</accession>
<evidence type="ECO:0000256" key="1">
    <source>
        <dbReference type="ARBA" id="ARBA00022679"/>
    </source>
</evidence>
<dbReference type="Proteomes" id="UP000554766">
    <property type="component" value="Unassembled WGS sequence"/>
</dbReference>
<evidence type="ECO:0000256" key="2">
    <source>
        <dbReference type="ARBA" id="ARBA00022962"/>
    </source>
</evidence>
<dbReference type="InterPro" id="IPR000836">
    <property type="entry name" value="PRTase_dom"/>
</dbReference>
<dbReference type="RefSeq" id="WP_011901639.1">
    <property type="nucleotide sequence ID" value="NZ_JAAVJF010000004.1"/>
</dbReference>
<keyword evidence="2" id="KW-0315">Glutamine amidotransferase</keyword>
<dbReference type="PANTHER" id="PTHR11907">
    <property type="entry name" value="AMIDOPHOSPHORIBOSYLTRANSFERASE"/>
    <property type="match status" value="1"/>
</dbReference>
<dbReference type="GeneID" id="5055154"/>
<dbReference type="Gene3D" id="3.40.50.2020">
    <property type="match status" value="1"/>
</dbReference>